<dbReference type="EMBL" id="JBHUPG010000003">
    <property type="protein sequence ID" value="MFD2910603.1"/>
    <property type="molecule type" value="Genomic_DNA"/>
</dbReference>
<gene>
    <name evidence="3" type="ORF">ACFS5P_01825</name>
</gene>
<dbReference type="PANTHER" id="PTHR37850">
    <property type="entry name" value="STRU PROTEIN"/>
    <property type="match status" value="1"/>
</dbReference>
<protein>
    <submittedName>
        <fullName evidence="3">NAD(P)-dependent oxidoreductase</fullName>
    </submittedName>
</protein>
<dbReference type="Proteomes" id="UP001597561">
    <property type="component" value="Unassembled WGS sequence"/>
</dbReference>
<accession>A0ABW5ZCT5</accession>
<dbReference type="InterPro" id="IPR005106">
    <property type="entry name" value="Asp/hSer_DH_NAD-bd"/>
</dbReference>
<dbReference type="InterPro" id="IPR048423">
    <property type="entry name" value="DRL_cat"/>
</dbReference>
<dbReference type="Gene3D" id="3.40.50.720">
    <property type="entry name" value="NAD(P)-binding Rossmann-like Domain"/>
    <property type="match status" value="1"/>
</dbReference>
<organism evidence="3 4">
    <name type="scientific">Jeotgalibacillus terrae</name>
    <dbReference type="NCBI Taxonomy" id="587735"/>
    <lineage>
        <taxon>Bacteria</taxon>
        <taxon>Bacillati</taxon>
        <taxon>Bacillota</taxon>
        <taxon>Bacilli</taxon>
        <taxon>Bacillales</taxon>
        <taxon>Caryophanaceae</taxon>
        <taxon>Jeotgalibacillus</taxon>
    </lineage>
</organism>
<dbReference type="Pfam" id="PF03447">
    <property type="entry name" value="NAD_binding_3"/>
    <property type="match status" value="1"/>
</dbReference>
<evidence type="ECO:0000313" key="3">
    <source>
        <dbReference type="EMBL" id="MFD2910603.1"/>
    </source>
</evidence>
<evidence type="ECO:0000313" key="4">
    <source>
        <dbReference type="Proteomes" id="UP001597561"/>
    </source>
</evidence>
<comment type="caution">
    <text evidence="3">The sequence shown here is derived from an EMBL/GenBank/DDBJ whole genome shotgun (WGS) entry which is preliminary data.</text>
</comment>
<keyword evidence="4" id="KW-1185">Reference proteome</keyword>
<dbReference type="PANTHER" id="PTHR37850:SF1">
    <property type="entry name" value="SAF DOMAIN PROTEIN"/>
    <property type="match status" value="1"/>
</dbReference>
<feature type="domain" description="Oxidoreductase DRL-like catalytic" evidence="2">
    <location>
        <begin position="116"/>
        <end position="275"/>
    </location>
</feature>
<dbReference type="SUPFAM" id="SSF51735">
    <property type="entry name" value="NAD(P)-binding Rossmann-fold domains"/>
    <property type="match status" value="1"/>
</dbReference>
<sequence>MYLQTRVGIAGTGFIASGLIRALHLQKDITVTSVLTRRNLNDFHSFPYQDKLTNEIDRLVASSDLIVECSGDPIYATEVVLRAFAAGLPVVTMNAELHVTSGSYLSERGFITEAEGDQPGCIAALREDIMQMGFKPLVYGNIKGFINLNPEREDMIYWSKRNNLSLSKVTSFTDGTKVQIEQAFISNGLGADIYQDGLLGPAAEDIKTGGEYLAEKAKQHGAAISDYVLCPKGPAGVFITAEHEEDQQGALEYLKLGPGPFYTLVQNYHLCHLEIVKTIRRVMNGGGVLLNNSSLPSVSVGSIAKRAISKGEKIQSANGSFDVRGEAVRIKDHEGHLPVGLFENAVLLNNIEEGQLITMKDVDIEETTALNAWLETEKKVLNQYKAASK</sequence>
<dbReference type="Pfam" id="PF21135">
    <property type="entry name" value="DRL_cat"/>
    <property type="match status" value="1"/>
</dbReference>
<proteinExistence type="predicted"/>
<feature type="domain" description="Aspartate/homoserine dehydrogenase NAD-binding" evidence="1">
    <location>
        <begin position="11"/>
        <end position="99"/>
    </location>
</feature>
<name>A0ABW5ZCT5_9BACL</name>
<evidence type="ECO:0000259" key="1">
    <source>
        <dbReference type="Pfam" id="PF03447"/>
    </source>
</evidence>
<reference evidence="4" key="1">
    <citation type="journal article" date="2019" name="Int. J. Syst. Evol. Microbiol.">
        <title>The Global Catalogue of Microorganisms (GCM) 10K type strain sequencing project: providing services to taxonomists for standard genome sequencing and annotation.</title>
        <authorList>
            <consortium name="The Broad Institute Genomics Platform"/>
            <consortium name="The Broad Institute Genome Sequencing Center for Infectious Disease"/>
            <person name="Wu L."/>
            <person name="Ma J."/>
        </authorList>
    </citation>
    <scope>NUCLEOTIDE SEQUENCE [LARGE SCALE GENOMIC DNA]</scope>
    <source>
        <strain evidence="4">KCTC 13528</strain>
    </source>
</reference>
<evidence type="ECO:0000259" key="2">
    <source>
        <dbReference type="Pfam" id="PF21135"/>
    </source>
</evidence>
<dbReference type="InterPro" id="IPR036291">
    <property type="entry name" value="NAD(P)-bd_dom_sf"/>
</dbReference>
<dbReference type="RefSeq" id="WP_204729336.1">
    <property type="nucleotide sequence ID" value="NZ_JAFBDK010000007.1"/>
</dbReference>